<dbReference type="RefSeq" id="NP_859352.1">
    <property type="nucleotide sequence ID" value="NC_004914.3"/>
</dbReference>
<keyword evidence="2" id="KW-1185">Reference proteome</keyword>
<organism evidence="1 2">
    <name type="scientific">Escherichia phage Stx2 II</name>
    <dbReference type="NCBI Taxonomy" id="194949"/>
    <lineage>
        <taxon>Viruses</taxon>
        <taxon>Duplodnaviria</taxon>
        <taxon>Heunggongvirae</taxon>
        <taxon>Uroviricota</taxon>
        <taxon>Caudoviricetes</taxon>
        <taxon>Sepvirinae</taxon>
        <taxon>Traversvirus</taxon>
        <taxon>Traversvirus II</taxon>
    </lineage>
</organism>
<dbReference type="EMBL" id="AP005154">
    <property type="protein sequence ID" value="BAC78089.1"/>
    <property type="molecule type" value="Genomic_DNA"/>
</dbReference>
<protein>
    <submittedName>
        <fullName evidence="1">Uncharacterized protein</fullName>
    </submittedName>
</protein>
<evidence type="ECO:0000313" key="1">
    <source>
        <dbReference type="EMBL" id="BAC78089.1"/>
    </source>
</evidence>
<evidence type="ECO:0000313" key="2">
    <source>
        <dbReference type="Proteomes" id="UP000000983"/>
    </source>
</evidence>
<name>Q7Y2M4_9CAUD</name>
<dbReference type="Proteomes" id="UP000000983">
    <property type="component" value="Segment"/>
</dbReference>
<dbReference type="GeneID" id="2653398"/>
<dbReference type="KEGG" id="vg:2653398"/>
<sequence length="158" mass="17765">MRLPRAGDFSAFAGFEWFAAAFIHPLGNADRMITVFAVNPACTGFIVLLKVHAIKLLVFIDDAGPAINAHHRNDAVLLIREGVNFFRPRIKAVLVGDDQQCDELRIAGITFKCRLAKSGDQFLWVDRIHADTFSQLPCQRCECCTHPLYTSESISTWW</sequence>
<proteinExistence type="predicted"/>
<reference evidence="1 2" key="1">
    <citation type="journal article" date="2003" name="J. Bacteriol.">
        <title>Genome analysis of a novel Shiga toxin 1 (Stx1)-converting phage which is closely related to Stx2-converting phages but not to other Stx1-converting phages.</title>
        <authorList>
            <person name="Sato T."/>
            <person name="Shimizu T."/>
            <person name="Watarai M."/>
            <person name="Kobayashi M."/>
            <person name="Kano S."/>
            <person name="Hamabata T."/>
            <person name="Takeda Y."/>
            <person name="Yamasaki S."/>
        </authorList>
    </citation>
    <scope>NUCLEOTIDE SEQUENCE</scope>
    <source>
        <strain evidence="1">Stx2 phage-II</strain>
    </source>
</reference>
<accession>Q7Y2M4</accession>